<dbReference type="SUPFAM" id="SSF52540">
    <property type="entry name" value="P-loop containing nucleoside triphosphate hydrolases"/>
    <property type="match status" value="1"/>
</dbReference>
<gene>
    <name evidence="1" type="ORF">CIK79_11350</name>
</gene>
<dbReference type="InterPro" id="IPR027417">
    <property type="entry name" value="P-loop_NTPase"/>
</dbReference>
<reference evidence="1 2" key="1">
    <citation type="journal article" date="2017" name="Elife">
        <title>Extensive horizontal gene transfer in cheese-associated bacteria.</title>
        <authorList>
            <person name="Bonham K.S."/>
            <person name="Wolfe B.E."/>
            <person name="Dutton R.J."/>
        </authorList>
    </citation>
    <scope>NUCLEOTIDE SEQUENCE [LARGE SCALE GENOMIC DNA]</scope>
    <source>
        <strain evidence="1 2">JB5</strain>
    </source>
</reference>
<proteinExistence type="predicted"/>
<dbReference type="AlphaFoldDB" id="A0A2A3X546"/>
<name>A0A2A3X546_BREAU</name>
<dbReference type="Gene3D" id="3.40.50.300">
    <property type="entry name" value="P-loop containing nucleotide triphosphate hydrolases"/>
    <property type="match status" value="1"/>
</dbReference>
<dbReference type="EMBL" id="NRGX01000001">
    <property type="protein sequence ID" value="PCC18832.1"/>
    <property type="molecule type" value="Genomic_DNA"/>
</dbReference>
<keyword evidence="1" id="KW-0808">Transferase</keyword>
<keyword evidence="1" id="KW-0418">Kinase</keyword>
<protein>
    <submittedName>
        <fullName evidence="1">Uridine kinase</fullName>
    </submittedName>
</protein>
<evidence type="ECO:0000313" key="1">
    <source>
        <dbReference type="EMBL" id="PCC18832.1"/>
    </source>
</evidence>
<accession>A0A2A3X546</accession>
<evidence type="ECO:0000313" key="2">
    <source>
        <dbReference type="Proteomes" id="UP000218377"/>
    </source>
</evidence>
<comment type="caution">
    <text evidence="1">The sequence shown here is derived from an EMBL/GenBank/DDBJ whole genome shotgun (WGS) entry which is preliminary data.</text>
</comment>
<organism evidence="1 2">
    <name type="scientific">Brevibacterium aurantiacum</name>
    <dbReference type="NCBI Taxonomy" id="273384"/>
    <lineage>
        <taxon>Bacteria</taxon>
        <taxon>Bacillati</taxon>
        <taxon>Actinomycetota</taxon>
        <taxon>Actinomycetes</taxon>
        <taxon>Micrococcales</taxon>
        <taxon>Brevibacteriaceae</taxon>
        <taxon>Brevibacterium</taxon>
    </lineage>
</organism>
<sequence>MCRGEMPNTNGDGTRAAVLCRLLSQVRESAAGGRSLVAIDGLDGAGKSVLAEELVQLAAQDGLRPVASLSIDGFHHPRSVRYTNGRGPDSFYRDSYDYEAFIRSVVIPFKQGASVVPSFWDVDADVTVLPAQLDLPQNCVLLVDGIFLHRPELRDLWDASVWVQVPFTVSVPRGNERIPGTYDSDPESQSNHRYVGGQRLYLAECSPWKSATWIFDNEDLELPTLRRLSAESAGNPRTENTVAED</sequence>
<dbReference type="Proteomes" id="UP000218377">
    <property type="component" value="Unassembled WGS sequence"/>
</dbReference>
<dbReference type="GO" id="GO:0016301">
    <property type="term" value="F:kinase activity"/>
    <property type="evidence" value="ECO:0007669"/>
    <property type="project" value="UniProtKB-KW"/>
</dbReference>